<dbReference type="NCBIfam" id="TIGR02282">
    <property type="entry name" value="MltB"/>
    <property type="match status" value="1"/>
</dbReference>
<dbReference type="Pfam" id="PF13406">
    <property type="entry name" value="SLT_2"/>
    <property type="match status" value="1"/>
</dbReference>
<dbReference type="Proteomes" id="UP000032266">
    <property type="component" value="Chromosome"/>
</dbReference>
<dbReference type="InterPro" id="IPR011757">
    <property type="entry name" value="Lytic_transglycosylase_MltB"/>
</dbReference>
<organism evidence="4 5">
    <name type="scientific">Gynuella sunshinyii YC6258</name>
    <dbReference type="NCBI Taxonomy" id="1445510"/>
    <lineage>
        <taxon>Bacteria</taxon>
        <taxon>Pseudomonadati</taxon>
        <taxon>Pseudomonadota</taxon>
        <taxon>Gammaproteobacteria</taxon>
        <taxon>Oceanospirillales</taxon>
        <taxon>Saccharospirillaceae</taxon>
        <taxon>Gynuella</taxon>
    </lineage>
</organism>
<dbReference type="RefSeq" id="WP_044616989.1">
    <property type="nucleotide sequence ID" value="NZ_CP007142.1"/>
</dbReference>
<protein>
    <submittedName>
        <fullName evidence="4">Membrane-bound lytic murein transglycosylase B</fullName>
        <ecNumber evidence="4">3.2.1.-</ecNumber>
    </submittedName>
</protein>
<feature type="domain" description="Transglycosylase SLT" evidence="3">
    <location>
        <begin position="29"/>
        <end position="320"/>
    </location>
</feature>
<evidence type="ECO:0000256" key="1">
    <source>
        <dbReference type="PIRSR" id="PIRSR611757-1"/>
    </source>
</evidence>
<accession>A0A0C5VJJ8</accession>
<dbReference type="GO" id="GO:0016798">
    <property type="term" value="F:hydrolase activity, acting on glycosyl bonds"/>
    <property type="evidence" value="ECO:0007669"/>
    <property type="project" value="UniProtKB-KW"/>
</dbReference>
<dbReference type="SUPFAM" id="SSF53955">
    <property type="entry name" value="Lysozyme-like"/>
    <property type="match status" value="1"/>
</dbReference>
<dbReference type="InterPro" id="IPR023346">
    <property type="entry name" value="Lysozyme-like_dom_sf"/>
</dbReference>
<dbReference type="EC" id="3.2.1.-" evidence="4"/>
<feature type="signal peptide" evidence="2">
    <location>
        <begin position="1"/>
        <end position="22"/>
    </location>
</feature>
<keyword evidence="4" id="KW-0378">Hydrolase</keyword>
<evidence type="ECO:0000313" key="4">
    <source>
        <dbReference type="EMBL" id="AJQ94466.1"/>
    </source>
</evidence>
<dbReference type="InterPro" id="IPR031304">
    <property type="entry name" value="SLT_2"/>
</dbReference>
<evidence type="ECO:0000259" key="3">
    <source>
        <dbReference type="Pfam" id="PF13406"/>
    </source>
</evidence>
<evidence type="ECO:0000313" key="5">
    <source>
        <dbReference type="Proteomes" id="UP000032266"/>
    </source>
</evidence>
<keyword evidence="2" id="KW-0732">Signal</keyword>
<dbReference type="PANTHER" id="PTHR30163">
    <property type="entry name" value="MEMBRANE-BOUND LYTIC MUREIN TRANSGLYCOSYLASE B"/>
    <property type="match status" value="1"/>
</dbReference>
<dbReference type="EMBL" id="CP007142">
    <property type="protein sequence ID" value="AJQ94466.1"/>
    <property type="molecule type" value="Genomic_DNA"/>
</dbReference>
<dbReference type="Gene3D" id="1.10.8.350">
    <property type="entry name" value="Bacterial muramidase"/>
    <property type="match status" value="1"/>
</dbReference>
<dbReference type="AlphaFoldDB" id="A0A0C5VJJ8"/>
<dbReference type="STRING" id="1445510.YC6258_02428"/>
<dbReference type="GO" id="GO:0008933">
    <property type="term" value="F:peptidoglycan lytic transglycosylase activity"/>
    <property type="evidence" value="ECO:0007669"/>
    <property type="project" value="TreeGrafter"/>
</dbReference>
<dbReference type="HOGENOM" id="CLU_035402_1_1_6"/>
<dbReference type="PATRIC" id="fig|1445510.3.peg.2385"/>
<dbReference type="InterPro" id="IPR043426">
    <property type="entry name" value="MltB-like"/>
</dbReference>
<feature type="active site" evidence="1">
    <location>
        <position position="124"/>
    </location>
</feature>
<reference evidence="4 5" key="1">
    <citation type="submission" date="2014-01" db="EMBL/GenBank/DDBJ databases">
        <title>Full genme sequencing of cellulolytic bacterium Gynuella sunshinyii YC6258T gen. nov., sp. nov.</title>
        <authorList>
            <person name="Khan H."/>
            <person name="Chung E.J."/>
            <person name="Chung Y.R."/>
        </authorList>
    </citation>
    <scope>NUCLEOTIDE SEQUENCE [LARGE SCALE GENOMIC DNA]</scope>
    <source>
        <strain evidence="4 5">YC6258</strain>
    </source>
</reference>
<keyword evidence="4" id="KW-0326">Glycosidase</keyword>
<dbReference type="CDD" id="cd13399">
    <property type="entry name" value="Slt35-like"/>
    <property type="match status" value="1"/>
</dbReference>
<sequence>MTKILYLFFWCCLPFLSVQTLAETFVDNPDVKTFTAKLVAEDGFSQQQLDEWFGQVRYQASIIEAFNRPKETTSSYKSYKPMFVSPETMARGKAFAETYRVALTRAEYVYGVPAEVILAVIAIESRFGRTMGGYRVFDALATTGFYYPRRADYFQKELREFLLISRDQKIDPFSVKGSYAGAMGYPQFMPSSFRAYAVDFDFDDHIDIWDNPVDAIGSIANYFKVHGWTKDALVAVKASVSGDQYDSLIADSMKLGATVEEVINSGWKLEQDIADKQQQTIPFKVETDAGMEYWVGLKNFYVITRYNHSRLYALTVHHLGLEFQSLFGQ</sequence>
<dbReference type="GO" id="GO:0009253">
    <property type="term" value="P:peptidoglycan catabolic process"/>
    <property type="evidence" value="ECO:0007669"/>
    <property type="project" value="TreeGrafter"/>
</dbReference>
<gene>
    <name evidence="4" type="ORF">YC6258_02428</name>
</gene>
<dbReference type="OrthoDB" id="9772911at2"/>
<name>A0A0C5VJJ8_9GAMM</name>
<feature type="chain" id="PRO_5002183687" evidence="2">
    <location>
        <begin position="23"/>
        <end position="329"/>
    </location>
</feature>
<proteinExistence type="predicted"/>
<dbReference type="Gene3D" id="1.10.530.10">
    <property type="match status" value="1"/>
</dbReference>
<dbReference type="FunFam" id="1.10.8.350:FF:000001">
    <property type="entry name" value="Lytic murein transglycosylase B"/>
    <property type="match status" value="1"/>
</dbReference>
<dbReference type="KEGG" id="gsn:YC6258_02428"/>
<keyword evidence="5" id="KW-1185">Reference proteome</keyword>
<evidence type="ECO:0000256" key="2">
    <source>
        <dbReference type="SAM" id="SignalP"/>
    </source>
</evidence>
<dbReference type="PANTHER" id="PTHR30163:SF9">
    <property type="entry name" value="MEMBRANE-BOUND LYTIC MUREIN TRANSGLYCOSYLASE B"/>
    <property type="match status" value="1"/>
</dbReference>